<evidence type="ECO:0000313" key="1">
    <source>
        <dbReference type="EMBL" id="KAL1404223.1"/>
    </source>
</evidence>
<organism evidence="1 2">
    <name type="scientific">Culex pipiens pipiens</name>
    <name type="common">Northern house mosquito</name>
    <dbReference type="NCBI Taxonomy" id="38569"/>
    <lineage>
        <taxon>Eukaryota</taxon>
        <taxon>Metazoa</taxon>
        <taxon>Ecdysozoa</taxon>
        <taxon>Arthropoda</taxon>
        <taxon>Hexapoda</taxon>
        <taxon>Insecta</taxon>
        <taxon>Pterygota</taxon>
        <taxon>Neoptera</taxon>
        <taxon>Endopterygota</taxon>
        <taxon>Diptera</taxon>
        <taxon>Nematocera</taxon>
        <taxon>Culicoidea</taxon>
        <taxon>Culicidae</taxon>
        <taxon>Culicinae</taxon>
        <taxon>Culicini</taxon>
        <taxon>Culex</taxon>
        <taxon>Culex</taxon>
    </lineage>
</organism>
<gene>
    <name evidence="1" type="ORF">pipiens_019001</name>
</gene>
<accession>A0ABD1DWY4</accession>
<proteinExistence type="predicted"/>
<dbReference type="Proteomes" id="UP001562425">
    <property type="component" value="Unassembled WGS sequence"/>
</dbReference>
<dbReference type="EMBL" id="JBEHCU010000666">
    <property type="protein sequence ID" value="KAL1404223.1"/>
    <property type="molecule type" value="Genomic_DNA"/>
</dbReference>
<keyword evidence="2" id="KW-1185">Reference proteome</keyword>
<comment type="caution">
    <text evidence="1">The sequence shown here is derived from an EMBL/GenBank/DDBJ whole genome shotgun (WGS) entry which is preliminary data.</text>
</comment>
<protein>
    <submittedName>
        <fullName evidence="1">Uncharacterized protein</fullName>
    </submittedName>
</protein>
<dbReference type="AlphaFoldDB" id="A0ABD1DWY4"/>
<evidence type="ECO:0000313" key="2">
    <source>
        <dbReference type="Proteomes" id="UP001562425"/>
    </source>
</evidence>
<name>A0ABD1DWY4_CULPP</name>
<feature type="non-terminal residue" evidence="1">
    <location>
        <position position="1"/>
    </location>
</feature>
<sequence>AAALFSSRQGKICESSASSTWSRGRAPFLIRRKSTLPARFGPQTDAQHRALSSKEKTWFARQSSSFFTESRVSRCVCARERAFDRSVTRGG</sequence>
<reference evidence="1 2" key="1">
    <citation type="submission" date="2024-05" db="EMBL/GenBank/DDBJ databases">
        <title>Culex pipiens pipiens assembly and annotation.</title>
        <authorList>
            <person name="Alout H."/>
            <person name="Durand T."/>
        </authorList>
    </citation>
    <scope>NUCLEOTIDE SEQUENCE [LARGE SCALE GENOMIC DNA]</scope>
    <source>
        <strain evidence="1">HA-2024</strain>
        <tissue evidence="1">Whole body</tissue>
    </source>
</reference>